<feature type="binding site" description="covalent" evidence="18">
    <location>
        <position position="64"/>
    </location>
    <ligand>
        <name>heme c</name>
        <dbReference type="ChEBI" id="CHEBI:61717"/>
        <label>1</label>
    </ligand>
</feature>
<accession>A0A3A3Z0W9</accession>
<evidence type="ECO:0000256" key="11">
    <source>
        <dbReference type="ARBA" id="ARBA00022967"/>
    </source>
</evidence>
<dbReference type="EC" id="7.1.1.8" evidence="2 17"/>
<keyword evidence="9 17" id="KW-0479">Metal-binding</keyword>
<feature type="domain" description="Cytochrome c" evidence="20">
    <location>
        <begin position="48"/>
        <end position="128"/>
    </location>
</feature>
<evidence type="ECO:0000256" key="13">
    <source>
        <dbReference type="ARBA" id="ARBA00022989"/>
    </source>
</evidence>
<evidence type="ECO:0000256" key="17">
    <source>
        <dbReference type="PIRNR" id="PIRNR000007"/>
    </source>
</evidence>
<keyword evidence="7 17" id="KW-0679">Respiratory chain</keyword>
<keyword evidence="4 17" id="KW-0813">Transport</keyword>
<evidence type="ECO:0000313" key="21">
    <source>
        <dbReference type="EMBL" id="RJK96895.1"/>
    </source>
</evidence>
<feature type="binding site" description="axial binding residue" evidence="19">
    <location>
        <position position="65"/>
    </location>
    <ligand>
        <name>heme c</name>
        <dbReference type="ChEBI" id="CHEBI:61717"/>
        <label>1</label>
    </ligand>
    <ligandPart>
        <name>Fe</name>
        <dbReference type="ChEBI" id="CHEBI:18248"/>
    </ligandPart>
</feature>
<dbReference type="PANTHER" id="PTHR33751">
    <property type="entry name" value="CBB3-TYPE CYTOCHROME C OXIDASE SUBUNIT FIXP"/>
    <property type="match status" value="1"/>
</dbReference>
<feature type="binding site" description="axial binding residue" evidence="19">
    <location>
        <position position="164"/>
    </location>
    <ligand>
        <name>heme c</name>
        <dbReference type="ChEBI" id="CHEBI:61717"/>
        <label>2</label>
    </ligand>
    <ligandPart>
        <name>Fe</name>
        <dbReference type="ChEBI" id="CHEBI:18248"/>
    </ligandPart>
</feature>
<dbReference type="GO" id="GO:0005886">
    <property type="term" value="C:plasma membrane"/>
    <property type="evidence" value="ECO:0007669"/>
    <property type="project" value="UniProtKB-SubCell"/>
</dbReference>
<evidence type="ECO:0000256" key="6">
    <source>
        <dbReference type="ARBA" id="ARBA00022617"/>
    </source>
</evidence>
<keyword evidence="21" id="KW-0456">Lyase</keyword>
<reference evidence="21 22" key="1">
    <citation type="submission" date="2018-09" db="EMBL/GenBank/DDBJ databases">
        <title>YIM 75000 draft genome.</title>
        <authorList>
            <person name="Tang S."/>
            <person name="Feng Y."/>
        </authorList>
    </citation>
    <scope>NUCLEOTIDE SEQUENCE [LARGE SCALE GENOMIC DNA]</scope>
    <source>
        <strain evidence="21 22">YIM 75000</strain>
    </source>
</reference>
<evidence type="ECO:0000256" key="10">
    <source>
        <dbReference type="ARBA" id="ARBA00022737"/>
    </source>
</evidence>
<evidence type="ECO:0000256" key="19">
    <source>
        <dbReference type="PIRSR" id="PIRSR000007-51"/>
    </source>
</evidence>
<dbReference type="GO" id="GO:0008121">
    <property type="term" value="F:quinol-cytochrome-c reductase activity"/>
    <property type="evidence" value="ECO:0007669"/>
    <property type="project" value="UniProtKB-UniRule"/>
</dbReference>
<protein>
    <recommendedName>
        <fullName evidence="3 17">Cytochrome bc1 complex cytochrome c subunit</fullName>
        <ecNumber evidence="2 17">7.1.1.8</ecNumber>
    </recommendedName>
</protein>
<comment type="caution">
    <text evidence="21">The sequence shown here is derived from an EMBL/GenBank/DDBJ whole genome shotgun (WGS) entry which is preliminary data.</text>
</comment>
<evidence type="ECO:0000256" key="8">
    <source>
        <dbReference type="ARBA" id="ARBA00022692"/>
    </source>
</evidence>
<feature type="transmembrane region" description="Helical" evidence="17">
    <location>
        <begin position="12"/>
        <end position="32"/>
    </location>
</feature>
<dbReference type="Pfam" id="PF00034">
    <property type="entry name" value="Cytochrom_C"/>
    <property type="match status" value="1"/>
</dbReference>
<keyword evidence="12 17" id="KW-0249">Electron transport</keyword>
<evidence type="ECO:0000256" key="16">
    <source>
        <dbReference type="ARBA" id="ARBA00029351"/>
    </source>
</evidence>
<evidence type="ECO:0000259" key="20">
    <source>
        <dbReference type="PROSITE" id="PS51007"/>
    </source>
</evidence>
<sequence length="267" mass="28015">MTSHSVRRRRPAAAYAVILLGLVLMGGLFAVLSPQRTEASETTASGTDLVDEGRELFLTNCSTCHGLQAQGSSDGPPLVGVGAASVDFQVGTGRMPAYSSQVVQVPKAKRVFTQDEIDAMAAYVASLGPGPSIPEPELYEVQDVEDEQIAEGGELFRTNCAMCHNASGAGGALTEGKYAPSLAGVDPKYVYEAMLTGPQSMPVFSEASLTAEEKKHVVAYLEQIQNQPEYGGVTLGRVGPVSEGLFIWIVGIGGLIAVAVWLGAKSH</sequence>
<feature type="domain" description="Cytochrome c" evidence="20">
    <location>
        <begin position="147"/>
        <end position="225"/>
    </location>
</feature>
<evidence type="ECO:0000256" key="1">
    <source>
        <dbReference type="ARBA" id="ARBA00004651"/>
    </source>
</evidence>
<dbReference type="GO" id="GO:0016829">
    <property type="term" value="F:lyase activity"/>
    <property type="evidence" value="ECO:0007669"/>
    <property type="project" value="UniProtKB-KW"/>
</dbReference>
<comment type="subcellular location">
    <subcellularLocation>
        <location evidence="1 17">Cell membrane</location>
        <topology evidence="1 17">Multi-pass membrane protein</topology>
    </subcellularLocation>
</comment>
<keyword evidence="10" id="KW-0677">Repeat</keyword>
<dbReference type="InterPro" id="IPR009056">
    <property type="entry name" value="Cyt_c-like_dom"/>
</dbReference>
<comment type="catalytic activity">
    <reaction evidence="16 17">
        <text>a quinol + 2 Fe(III)-[cytochrome c](out) = a quinone + 2 Fe(II)-[cytochrome c](out) + 2 H(+)(out)</text>
        <dbReference type="Rhea" id="RHEA:11484"/>
        <dbReference type="Rhea" id="RHEA-COMP:10350"/>
        <dbReference type="Rhea" id="RHEA-COMP:14399"/>
        <dbReference type="ChEBI" id="CHEBI:15378"/>
        <dbReference type="ChEBI" id="CHEBI:24646"/>
        <dbReference type="ChEBI" id="CHEBI:29033"/>
        <dbReference type="ChEBI" id="CHEBI:29034"/>
        <dbReference type="ChEBI" id="CHEBI:132124"/>
        <dbReference type="EC" id="7.1.1.8"/>
    </reaction>
</comment>
<evidence type="ECO:0000256" key="15">
    <source>
        <dbReference type="ARBA" id="ARBA00023136"/>
    </source>
</evidence>
<comment type="subunit">
    <text evidence="17">The cytochrome bc1 complex is composed of a cytochrome b (QcrB), the Rieske iron-sulfur protein (QcrA) and a diheme cytochrome c (QcrC) subunit.</text>
</comment>
<dbReference type="GO" id="GO:0020037">
    <property type="term" value="F:heme binding"/>
    <property type="evidence" value="ECO:0007669"/>
    <property type="project" value="UniProtKB-UniRule"/>
</dbReference>
<dbReference type="Pfam" id="PF13442">
    <property type="entry name" value="Cytochrome_CBB3"/>
    <property type="match status" value="1"/>
</dbReference>
<evidence type="ECO:0000256" key="5">
    <source>
        <dbReference type="ARBA" id="ARBA00022475"/>
    </source>
</evidence>
<feature type="binding site" description="covalent" evidence="18">
    <location>
        <position position="163"/>
    </location>
    <ligand>
        <name>heme c</name>
        <dbReference type="ChEBI" id="CHEBI:61717"/>
        <label>2</label>
    </ligand>
</feature>
<dbReference type="InterPro" id="IPR009152">
    <property type="entry name" value="bc1_cytC-su"/>
</dbReference>
<evidence type="ECO:0000256" key="12">
    <source>
        <dbReference type="ARBA" id="ARBA00022982"/>
    </source>
</evidence>
<dbReference type="PROSITE" id="PS51007">
    <property type="entry name" value="CYTC"/>
    <property type="match status" value="2"/>
</dbReference>
<dbReference type="RefSeq" id="WP_119949611.1">
    <property type="nucleotide sequence ID" value="NZ_QZEZ01000002.1"/>
</dbReference>
<dbReference type="OrthoDB" id="9811281at2"/>
<evidence type="ECO:0000313" key="22">
    <source>
        <dbReference type="Proteomes" id="UP000265614"/>
    </source>
</evidence>
<dbReference type="SUPFAM" id="SSF46626">
    <property type="entry name" value="Cytochrome c"/>
    <property type="match status" value="2"/>
</dbReference>
<feature type="binding site" description="covalent" evidence="18">
    <location>
        <position position="61"/>
    </location>
    <ligand>
        <name>heme c</name>
        <dbReference type="ChEBI" id="CHEBI:61717"/>
        <label>1</label>
    </ligand>
</feature>
<keyword evidence="5 17" id="KW-1003">Cell membrane</keyword>
<proteinExistence type="predicted"/>
<keyword evidence="8 17" id="KW-0812">Transmembrane</keyword>
<dbReference type="EMBL" id="QZEZ01000002">
    <property type="protein sequence ID" value="RJK96895.1"/>
    <property type="molecule type" value="Genomic_DNA"/>
</dbReference>
<feature type="binding site" description="covalent" evidence="18">
    <location>
        <position position="160"/>
    </location>
    <ligand>
        <name>heme c</name>
        <dbReference type="ChEBI" id="CHEBI:61717"/>
        <label>2</label>
    </ligand>
</feature>
<organism evidence="21 22">
    <name type="scientific">Vallicoccus soli</name>
    <dbReference type="NCBI Taxonomy" id="2339232"/>
    <lineage>
        <taxon>Bacteria</taxon>
        <taxon>Bacillati</taxon>
        <taxon>Actinomycetota</taxon>
        <taxon>Actinomycetes</taxon>
        <taxon>Motilibacterales</taxon>
        <taxon>Vallicoccaceae</taxon>
        <taxon>Vallicoccus</taxon>
    </lineage>
</organism>
<dbReference type="GO" id="GO:0005506">
    <property type="term" value="F:iron ion binding"/>
    <property type="evidence" value="ECO:0007669"/>
    <property type="project" value="UniProtKB-UniRule"/>
</dbReference>
<keyword evidence="14 17" id="KW-0408">Iron</keyword>
<comment type="PTM">
    <text evidence="18">Binds 2 heme c groups covalently per subunit.</text>
</comment>
<evidence type="ECO:0000256" key="7">
    <source>
        <dbReference type="ARBA" id="ARBA00022660"/>
    </source>
</evidence>
<dbReference type="AlphaFoldDB" id="A0A3A3Z0W9"/>
<dbReference type="Proteomes" id="UP000265614">
    <property type="component" value="Unassembled WGS sequence"/>
</dbReference>
<keyword evidence="15 17" id="KW-0472">Membrane</keyword>
<evidence type="ECO:0000256" key="2">
    <source>
        <dbReference type="ARBA" id="ARBA00012951"/>
    </source>
</evidence>
<keyword evidence="6 17" id="KW-0349">Heme</keyword>
<dbReference type="Gene3D" id="1.10.760.10">
    <property type="entry name" value="Cytochrome c-like domain"/>
    <property type="match status" value="2"/>
</dbReference>
<evidence type="ECO:0000256" key="18">
    <source>
        <dbReference type="PIRSR" id="PIRSR000007-50"/>
    </source>
</evidence>
<keyword evidence="13 17" id="KW-1133">Transmembrane helix</keyword>
<feature type="transmembrane region" description="Helical" evidence="17">
    <location>
        <begin position="245"/>
        <end position="264"/>
    </location>
</feature>
<evidence type="ECO:0000256" key="4">
    <source>
        <dbReference type="ARBA" id="ARBA00022448"/>
    </source>
</evidence>
<dbReference type="PIRSF" id="PIRSF000007">
    <property type="entry name" value="Ubiq_cycred_cyc"/>
    <property type="match status" value="1"/>
</dbReference>
<gene>
    <name evidence="21" type="ORF">D5H78_06510</name>
</gene>
<evidence type="ECO:0000256" key="14">
    <source>
        <dbReference type="ARBA" id="ARBA00023004"/>
    </source>
</evidence>
<keyword evidence="22" id="KW-1185">Reference proteome</keyword>
<dbReference type="PANTHER" id="PTHR33751:SF13">
    <property type="entry name" value="CYTOCHROME BC1 COMPLEX CYTOCHROME C SUBUNIT"/>
    <property type="match status" value="1"/>
</dbReference>
<evidence type="ECO:0000256" key="9">
    <source>
        <dbReference type="ARBA" id="ARBA00022723"/>
    </source>
</evidence>
<evidence type="ECO:0000256" key="3">
    <source>
        <dbReference type="ARBA" id="ARBA00017819"/>
    </source>
</evidence>
<name>A0A3A3Z0W9_9ACTN</name>
<dbReference type="InterPro" id="IPR036909">
    <property type="entry name" value="Cyt_c-like_dom_sf"/>
</dbReference>
<keyword evidence="11 17" id="KW-1278">Translocase</keyword>
<dbReference type="InterPro" id="IPR050597">
    <property type="entry name" value="Cytochrome_c_Oxidase_Subunit"/>
</dbReference>